<name>A0ACB8QU24_9AGAM</name>
<protein>
    <submittedName>
        <fullName evidence="1">Uncharacterized protein</fullName>
    </submittedName>
</protein>
<sequence length="207" mass="22868">DKALVESWKGDMDGILFFSGLFSAVVTAFLIESYKFLQIDNSATTVMLLARTVAVLENAPVSTIDAPVNTNPSIVISLYINCVWFLSLILSLNCALLATLIQQWAREYSQIVSDDQHMSKLRQASIRAYVAEGVEKFGVSTIVTWVPILLHNGLMLFFAGLVAFLFTIHSTLAYLILSVLALTALVYTALTLLPAFVYNCPYRTPFS</sequence>
<evidence type="ECO:0000313" key="2">
    <source>
        <dbReference type="Proteomes" id="UP000814128"/>
    </source>
</evidence>
<dbReference type="EMBL" id="MU273485">
    <property type="protein sequence ID" value="KAI0035366.1"/>
    <property type="molecule type" value="Genomic_DNA"/>
</dbReference>
<gene>
    <name evidence="1" type="ORF">K488DRAFT_10302</name>
</gene>
<reference evidence="1" key="1">
    <citation type="submission" date="2021-02" db="EMBL/GenBank/DDBJ databases">
        <authorList>
            <consortium name="DOE Joint Genome Institute"/>
            <person name="Ahrendt S."/>
            <person name="Looney B.P."/>
            <person name="Miyauchi S."/>
            <person name="Morin E."/>
            <person name="Drula E."/>
            <person name="Courty P.E."/>
            <person name="Chicoki N."/>
            <person name="Fauchery L."/>
            <person name="Kohler A."/>
            <person name="Kuo A."/>
            <person name="Labutti K."/>
            <person name="Pangilinan J."/>
            <person name="Lipzen A."/>
            <person name="Riley R."/>
            <person name="Andreopoulos W."/>
            <person name="He G."/>
            <person name="Johnson J."/>
            <person name="Barry K.W."/>
            <person name="Grigoriev I.V."/>
            <person name="Nagy L."/>
            <person name="Hibbett D."/>
            <person name="Henrissat B."/>
            <person name="Matheny P.B."/>
            <person name="Labbe J."/>
            <person name="Martin F."/>
        </authorList>
    </citation>
    <scope>NUCLEOTIDE SEQUENCE</scope>
    <source>
        <strain evidence="1">EC-137</strain>
    </source>
</reference>
<dbReference type="Proteomes" id="UP000814128">
    <property type="component" value="Unassembled WGS sequence"/>
</dbReference>
<keyword evidence="2" id="KW-1185">Reference proteome</keyword>
<accession>A0ACB8QU24</accession>
<feature type="non-terminal residue" evidence="1">
    <location>
        <position position="1"/>
    </location>
</feature>
<reference evidence="1" key="2">
    <citation type="journal article" date="2022" name="New Phytol.">
        <title>Evolutionary transition to the ectomycorrhizal habit in the genomes of a hyperdiverse lineage of mushroom-forming fungi.</title>
        <authorList>
            <person name="Looney B."/>
            <person name="Miyauchi S."/>
            <person name="Morin E."/>
            <person name="Drula E."/>
            <person name="Courty P.E."/>
            <person name="Kohler A."/>
            <person name="Kuo A."/>
            <person name="LaButti K."/>
            <person name="Pangilinan J."/>
            <person name="Lipzen A."/>
            <person name="Riley R."/>
            <person name="Andreopoulos W."/>
            <person name="He G."/>
            <person name="Johnson J."/>
            <person name="Nolan M."/>
            <person name="Tritt A."/>
            <person name="Barry K.W."/>
            <person name="Grigoriev I.V."/>
            <person name="Nagy L.G."/>
            <person name="Hibbett D."/>
            <person name="Henrissat B."/>
            <person name="Matheny P.B."/>
            <person name="Labbe J."/>
            <person name="Martin F.M."/>
        </authorList>
    </citation>
    <scope>NUCLEOTIDE SEQUENCE</scope>
    <source>
        <strain evidence="1">EC-137</strain>
    </source>
</reference>
<organism evidence="1 2">
    <name type="scientific">Vararia minispora EC-137</name>
    <dbReference type="NCBI Taxonomy" id="1314806"/>
    <lineage>
        <taxon>Eukaryota</taxon>
        <taxon>Fungi</taxon>
        <taxon>Dikarya</taxon>
        <taxon>Basidiomycota</taxon>
        <taxon>Agaricomycotina</taxon>
        <taxon>Agaricomycetes</taxon>
        <taxon>Russulales</taxon>
        <taxon>Lachnocladiaceae</taxon>
        <taxon>Vararia</taxon>
    </lineage>
</organism>
<feature type="non-terminal residue" evidence="1">
    <location>
        <position position="207"/>
    </location>
</feature>
<proteinExistence type="predicted"/>
<evidence type="ECO:0000313" key="1">
    <source>
        <dbReference type="EMBL" id="KAI0035366.1"/>
    </source>
</evidence>
<comment type="caution">
    <text evidence="1">The sequence shown here is derived from an EMBL/GenBank/DDBJ whole genome shotgun (WGS) entry which is preliminary data.</text>
</comment>